<sequence length="105" mass="11757">MPTHDMAAFRLKQPFLIIDNATSCMLPRRIIMKRNRAYVAGPAGVSIYTKQWLIHPYVTQTTNIRPFLINARSAREGQKNPNAGTITTLQSPVVESVLVALYMVA</sequence>
<dbReference type="Proteomes" id="UP000299102">
    <property type="component" value="Unassembled WGS sequence"/>
</dbReference>
<proteinExistence type="predicted"/>
<reference evidence="1 2" key="1">
    <citation type="journal article" date="2019" name="Commun. Biol.">
        <title>The bagworm genome reveals a unique fibroin gene that provides high tensile strength.</title>
        <authorList>
            <person name="Kono N."/>
            <person name="Nakamura H."/>
            <person name="Ohtoshi R."/>
            <person name="Tomita M."/>
            <person name="Numata K."/>
            <person name="Arakawa K."/>
        </authorList>
    </citation>
    <scope>NUCLEOTIDE SEQUENCE [LARGE SCALE GENOMIC DNA]</scope>
</reference>
<dbReference type="AlphaFoldDB" id="A0A4C1TSG9"/>
<organism evidence="1 2">
    <name type="scientific">Eumeta variegata</name>
    <name type="common">Bagworm moth</name>
    <name type="synonym">Eumeta japonica</name>
    <dbReference type="NCBI Taxonomy" id="151549"/>
    <lineage>
        <taxon>Eukaryota</taxon>
        <taxon>Metazoa</taxon>
        <taxon>Ecdysozoa</taxon>
        <taxon>Arthropoda</taxon>
        <taxon>Hexapoda</taxon>
        <taxon>Insecta</taxon>
        <taxon>Pterygota</taxon>
        <taxon>Neoptera</taxon>
        <taxon>Endopterygota</taxon>
        <taxon>Lepidoptera</taxon>
        <taxon>Glossata</taxon>
        <taxon>Ditrysia</taxon>
        <taxon>Tineoidea</taxon>
        <taxon>Psychidae</taxon>
        <taxon>Oiketicinae</taxon>
        <taxon>Eumeta</taxon>
    </lineage>
</organism>
<evidence type="ECO:0000313" key="2">
    <source>
        <dbReference type="Proteomes" id="UP000299102"/>
    </source>
</evidence>
<evidence type="ECO:0000313" key="1">
    <source>
        <dbReference type="EMBL" id="GBP16929.1"/>
    </source>
</evidence>
<keyword evidence="2" id="KW-1185">Reference proteome</keyword>
<gene>
    <name evidence="1" type="ORF">EVAR_101952_1</name>
</gene>
<protein>
    <submittedName>
        <fullName evidence="1">Uncharacterized protein</fullName>
    </submittedName>
</protein>
<comment type="caution">
    <text evidence="1">The sequence shown here is derived from an EMBL/GenBank/DDBJ whole genome shotgun (WGS) entry which is preliminary data.</text>
</comment>
<name>A0A4C1TSG9_EUMVA</name>
<dbReference type="EMBL" id="BGZK01000083">
    <property type="protein sequence ID" value="GBP16929.1"/>
    <property type="molecule type" value="Genomic_DNA"/>
</dbReference>
<accession>A0A4C1TSG9</accession>